<dbReference type="InterPro" id="IPR011055">
    <property type="entry name" value="Dup_hybrid_motif"/>
</dbReference>
<dbReference type="PANTHER" id="PTHR21666">
    <property type="entry name" value="PEPTIDASE-RELATED"/>
    <property type="match status" value="1"/>
</dbReference>
<evidence type="ECO:0000256" key="2">
    <source>
        <dbReference type="SAM" id="Phobius"/>
    </source>
</evidence>
<protein>
    <submittedName>
        <fullName evidence="4">M23 family metallopeptidase</fullName>
        <ecNumber evidence="4">3.4.-.-</ecNumber>
    </submittedName>
</protein>
<dbReference type="CDD" id="cd12797">
    <property type="entry name" value="M23_peptidase"/>
    <property type="match status" value="1"/>
</dbReference>
<feature type="transmembrane region" description="Helical" evidence="2">
    <location>
        <begin position="35"/>
        <end position="56"/>
    </location>
</feature>
<name>A0ABW3EH81_9ACTN</name>
<sequence>MNRKIVTQAARYQLPLIVVGVLLTLGEWLHGAQWLSTTGMVLVGAGLVVFVAGLVVKPGEPPRSPVPLRAPVRGRWVPVNSPADKVPSHGTHELGQAYAIDLVHQPDEKASWTALHAWPPMRRPSAFPAFGEPVLAPADGVVVSVGRWQRDHLSRNSWVAFPYLMVEGIARSILSLATLSSGRFVLGNHVVLDLGDGVYGVFAHLKRGSVRVRRGDRVTAGQPLGDCGNSGNSSEPHLHFHLMDRRRPATAAGLPFTFAYESGGAAHEGVPGGQRPFTVPADDRLDRVS</sequence>
<evidence type="ECO:0000313" key="5">
    <source>
        <dbReference type="Proteomes" id="UP001596972"/>
    </source>
</evidence>
<dbReference type="PANTHER" id="PTHR21666:SF270">
    <property type="entry name" value="MUREIN HYDROLASE ACTIVATOR ENVC"/>
    <property type="match status" value="1"/>
</dbReference>
<keyword evidence="2" id="KW-1133">Transmembrane helix</keyword>
<dbReference type="Pfam" id="PF01551">
    <property type="entry name" value="Peptidase_M23"/>
    <property type="match status" value="1"/>
</dbReference>
<dbReference type="RefSeq" id="WP_378296438.1">
    <property type="nucleotide sequence ID" value="NZ_JBHTJA010000004.1"/>
</dbReference>
<dbReference type="EC" id="3.4.-.-" evidence="4"/>
<dbReference type="EMBL" id="JBHTJA010000004">
    <property type="protein sequence ID" value="MFD0899577.1"/>
    <property type="molecule type" value="Genomic_DNA"/>
</dbReference>
<keyword evidence="5" id="KW-1185">Reference proteome</keyword>
<proteinExistence type="predicted"/>
<evidence type="ECO:0000313" key="4">
    <source>
        <dbReference type="EMBL" id="MFD0899577.1"/>
    </source>
</evidence>
<organism evidence="4 5">
    <name type="scientific">Actinomadura sediminis</name>
    <dbReference type="NCBI Taxonomy" id="1038904"/>
    <lineage>
        <taxon>Bacteria</taxon>
        <taxon>Bacillati</taxon>
        <taxon>Actinomycetota</taxon>
        <taxon>Actinomycetes</taxon>
        <taxon>Streptosporangiales</taxon>
        <taxon>Thermomonosporaceae</taxon>
        <taxon>Actinomadura</taxon>
    </lineage>
</organism>
<gene>
    <name evidence="4" type="ORF">ACFQ11_04195</name>
</gene>
<reference evidence="5" key="1">
    <citation type="journal article" date="2019" name="Int. J. Syst. Evol. Microbiol.">
        <title>The Global Catalogue of Microorganisms (GCM) 10K type strain sequencing project: providing services to taxonomists for standard genome sequencing and annotation.</title>
        <authorList>
            <consortium name="The Broad Institute Genomics Platform"/>
            <consortium name="The Broad Institute Genome Sequencing Center for Infectious Disease"/>
            <person name="Wu L."/>
            <person name="Ma J."/>
        </authorList>
    </citation>
    <scope>NUCLEOTIDE SEQUENCE [LARGE SCALE GENOMIC DNA]</scope>
    <source>
        <strain evidence="5">JCM 31202</strain>
    </source>
</reference>
<accession>A0ABW3EH81</accession>
<comment type="caution">
    <text evidence="4">The sequence shown here is derived from an EMBL/GenBank/DDBJ whole genome shotgun (WGS) entry which is preliminary data.</text>
</comment>
<keyword evidence="2" id="KW-0472">Membrane</keyword>
<dbReference type="InterPro" id="IPR050570">
    <property type="entry name" value="Cell_wall_metabolism_enzyme"/>
</dbReference>
<dbReference type="SUPFAM" id="SSF51261">
    <property type="entry name" value="Duplicated hybrid motif"/>
    <property type="match status" value="1"/>
</dbReference>
<keyword evidence="4" id="KW-0378">Hydrolase</keyword>
<dbReference type="Proteomes" id="UP001596972">
    <property type="component" value="Unassembled WGS sequence"/>
</dbReference>
<keyword evidence="2" id="KW-0812">Transmembrane</keyword>
<dbReference type="Gene3D" id="2.70.70.10">
    <property type="entry name" value="Glucose Permease (Domain IIA)"/>
    <property type="match status" value="1"/>
</dbReference>
<evidence type="ECO:0000259" key="3">
    <source>
        <dbReference type="Pfam" id="PF01551"/>
    </source>
</evidence>
<feature type="region of interest" description="Disordered" evidence="1">
    <location>
        <begin position="267"/>
        <end position="289"/>
    </location>
</feature>
<feature type="domain" description="M23ase beta-sheet core" evidence="3">
    <location>
        <begin position="185"/>
        <end position="247"/>
    </location>
</feature>
<dbReference type="InterPro" id="IPR016047">
    <property type="entry name" value="M23ase_b-sheet_dom"/>
</dbReference>
<dbReference type="GO" id="GO:0016787">
    <property type="term" value="F:hydrolase activity"/>
    <property type="evidence" value="ECO:0007669"/>
    <property type="project" value="UniProtKB-KW"/>
</dbReference>
<feature type="transmembrane region" description="Helical" evidence="2">
    <location>
        <begin position="12"/>
        <end position="29"/>
    </location>
</feature>
<evidence type="ECO:0000256" key="1">
    <source>
        <dbReference type="SAM" id="MobiDB-lite"/>
    </source>
</evidence>